<comment type="caution">
    <text evidence="1">The sequence shown here is derived from an EMBL/GenBank/DDBJ whole genome shotgun (WGS) entry which is preliminary data.</text>
</comment>
<protein>
    <submittedName>
        <fullName evidence="1">Uncharacterized protein</fullName>
    </submittedName>
</protein>
<dbReference type="AlphaFoldDB" id="A0A2R7Y6S8"/>
<gene>
    <name evidence="1" type="ORF">B7O98_01765</name>
</gene>
<organism evidence="1 2">
    <name type="scientific">Zestosphaera tikiterensis</name>
    <dbReference type="NCBI Taxonomy" id="1973259"/>
    <lineage>
        <taxon>Archaea</taxon>
        <taxon>Thermoproteota</taxon>
        <taxon>Thermoprotei</taxon>
        <taxon>Desulfurococcales</taxon>
        <taxon>Desulfurococcaceae</taxon>
        <taxon>Zestosphaera</taxon>
    </lineage>
</organism>
<evidence type="ECO:0000313" key="1">
    <source>
        <dbReference type="EMBL" id="PUA33186.1"/>
    </source>
</evidence>
<proteinExistence type="predicted"/>
<reference evidence="1 2" key="1">
    <citation type="journal article" date="2018" name="Syst. Appl. Microbiol.">
        <title>A new symbiotic nanoarchaeote (Candidatus Nanoclepta minutus) and its host (Zestosphaera tikiterensis gen. nov., sp. nov.) from a New Zealand hot spring.</title>
        <authorList>
            <person name="St John E."/>
            <person name="Liu Y."/>
            <person name="Podar M."/>
            <person name="Stott M.B."/>
            <person name="Meneghin J."/>
            <person name="Chen Z."/>
            <person name="Lagutin K."/>
            <person name="Mitchell K."/>
            <person name="Reysenbach A.L."/>
        </authorList>
    </citation>
    <scope>NUCLEOTIDE SEQUENCE [LARGE SCALE GENOMIC DNA]</scope>
    <source>
        <strain evidence="1">NZ3</strain>
    </source>
</reference>
<dbReference type="Proteomes" id="UP000244093">
    <property type="component" value="Unassembled WGS sequence"/>
</dbReference>
<accession>A0A2R7Y6S8</accession>
<evidence type="ECO:0000313" key="2">
    <source>
        <dbReference type="Proteomes" id="UP000244093"/>
    </source>
</evidence>
<dbReference type="EMBL" id="NBVN01000002">
    <property type="protein sequence ID" value="PUA33186.1"/>
    <property type="molecule type" value="Genomic_DNA"/>
</dbReference>
<sequence>MEFEGRVKALFNGYAKIDKIPVNIAKGLAEAKITPQDLTNPIAFQLAFSRLYDALLKVVESGSEPSYIAEVRFKDSLGNEVVMAVDLGKEMPAFTSNVVRAKITVELFEE</sequence>
<name>A0A2R7Y6S8_9CREN</name>